<comment type="pathway">
    <text evidence="3">Secondary metabolite biosynthesis; terpenoid biosynthesis.</text>
</comment>
<comment type="subcellular location">
    <subcellularLocation>
        <location evidence="2">Membrane</location>
    </subcellularLocation>
</comment>
<reference evidence="14" key="1">
    <citation type="submission" date="2020-05" db="EMBL/GenBank/DDBJ databases">
        <title>Mycena genomes resolve the evolution of fungal bioluminescence.</title>
        <authorList>
            <person name="Tsai I.J."/>
        </authorList>
    </citation>
    <scope>NUCLEOTIDE SEQUENCE</scope>
    <source>
        <strain evidence="14">160909Yilan</strain>
    </source>
</reference>
<dbReference type="GO" id="GO:0005506">
    <property type="term" value="F:iron ion binding"/>
    <property type="evidence" value="ECO:0007669"/>
    <property type="project" value="InterPro"/>
</dbReference>
<keyword evidence="5 13" id="KW-0349">Heme</keyword>
<dbReference type="Proteomes" id="UP000623467">
    <property type="component" value="Unassembled WGS sequence"/>
</dbReference>
<proteinExistence type="inferred from homology"/>
<protein>
    <recommendedName>
        <fullName evidence="16">Cytochrome P450</fullName>
    </recommendedName>
</protein>
<evidence type="ECO:0000256" key="11">
    <source>
        <dbReference type="ARBA" id="ARBA00023033"/>
    </source>
</evidence>
<organism evidence="14 15">
    <name type="scientific">Mycena sanguinolenta</name>
    <dbReference type="NCBI Taxonomy" id="230812"/>
    <lineage>
        <taxon>Eukaryota</taxon>
        <taxon>Fungi</taxon>
        <taxon>Dikarya</taxon>
        <taxon>Basidiomycota</taxon>
        <taxon>Agaricomycotina</taxon>
        <taxon>Agaricomycetes</taxon>
        <taxon>Agaricomycetidae</taxon>
        <taxon>Agaricales</taxon>
        <taxon>Marasmiineae</taxon>
        <taxon>Mycenaceae</taxon>
        <taxon>Mycena</taxon>
    </lineage>
</organism>
<dbReference type="PRINTS" id="PR00385">
    <property type="entry name" value="P450"/>
</dbReference>
<evidence type="ECO:0000256" key="7">
    <source>
        <dbReference type="ARBA" id="ARBA00022723"/>
    </source>
</evidence>
<keyword evidence="11" id="KW-0503">Monooxygenase</keyword>
<evidence type="ECO:0000256" key="3">
    <source>
        <dbReference type="ARBA" id="ARBA00004721"/>
    </source>
</evidence>
<dbReference type="OrthoDB" id="1470350at2759"/>
<evidence type="ECO:0000256" key="8">
    <source>
        <dbReference type="ARBA" id="ARBA00022989"/>
    </source>
</evidence>
<comment type="caution">
    <text evidence="14">The sequence shown here is derived from an EMBL/GenBank/DDBJ whole genome shotgun (WGS) entry which is preliminary data.</text>
</comment>
<dbReference type="EMBL" id="JACAZH010000013">
    <property type="protein sequence ID" value="KAF7351505.1"/>
    <property type="molecule type" value="Genomic_DNA"/>
</dbReference>
<dbReference type="InterPro" id="IPR036396">
    <property type="entry name" value="Cyt_P450_sf"/>
</dbReference>
<evidence type="ECO:0000256" key="12">
    <source>
        <dbReference type="ARBA" id="ARBA00023136"/>
    </source>
</evidence>
<dbReference type="InterPro" id="IPR001128">
    <property type="entry name" value="Cyt_P450"/>
</dbReference>
<evidence type="ECO:0000256" key="5">
    <source>
        <dbReference type="ARBA" id="ARBA00022617"/>
    </source>
</evidence>
<accession>A0A8H7CV80</accession>
<keyword evidence="6" id="KW-0812">Transmembrane</keyword>
<dbReference type="PANTHER" id="PTHR24305">
    <property type="entry name" value="CYTOCHROME P450"/>
    <property type="match status" value="1"/>
</dbReference>
<comment type="similarity">
    <text evidence="4">Belongs to the cytochrome P450 family.</text>
</comment>
<dbReference type="InterPro" id="IPR002403">
    <property type="entry name" value="Cyt_P450_E_grp-IV"/>
</dbReference>
<dbReference type="GO" id="GO:0020037">
    <property type="term" value="F:heme binding"/>
    <property type="evidence" value="ECO:0007669"/>
    <property type="project" value="InterPro"/>
</dbReference>
<dbReference type="InterPro" id="IPR050121">
    <property type="entry name" value="Cytochrome_P450_monoxygenase"/>
</dbReference>
<evidence type="ECO:0000256" key="4">
    <source>
        <dbReference type="ARBA" id="ARBA00010617"/>
    </source>
</evidence>
<name>A0A8H7CV80_9AGAR</name>
<evidence type="ECO:0000256" key="13">
    <source>
        <dbReference type="PIRSR" id="PIRSR602403-1"/>
    </source>
</evidence>
<evidence type="ECO:0000256" key="6">
    <source>
        <dbReference type="ARBA" id="ARBA00022692"/>
    </source>
</evidence>
<evidence type="ECO:0000313" key="15">
    <source>
        <dbReference type="Proteomes" id="UP000623467"/>
    </source>
</evidence>
<gene>
    <name evidence="14" type="ORF">MSAN_01582800</name>
</gene>
<evidence type="ECO:0000256" key="1">
    <source>
        <dbReference type="ARBA" id="ARBA00001971"/>
    </source>
</evidence>
<feature type="binding site" description="axial binding residue" evidence="13">
    <location>
        <position position="499"/>
    </location>
    <ligand>
        <name>heme</name>
        <dbReference type="ChEBI" id="CHEBI:30413"/>
    </ligand>
    <ligandPart>
        <name>Fe</name>
        <dbReference type="ChEBI" id="CHEBI:18248"/>
    </ligandPart>
</feature>
<evidence type="ECO:0000313" key="14">
    <source>
        <dbReference type="EMBL" id="KAF7351505.1"/>
    </source>
</evidence>
<evidence type="ECO:0000256" key="9">
    <source>
        <dbReference type="ARBA" id="ARBA00023002"/>
    </source>
</evidence>
<keyword evidence="9" id="KW-0560">Oxidoreductase</keyword>
<dbReference type="AlphaFoldDB" id="A0A8H7CV80"/>
<dbReference type="Pfam" id="PF00067">
    <property type="entry name" value="p450"/>
    <property type="match status" value="2"/>
</dbReference>
<keyword evidence="15" id="KW-1185">Reference proteome</keyword>
<dbReference type="GO" id="GO:0016705">
    <property type="term" value="F:oxidoreductase activity, acting on paired donors, with incorporation or reduction of molecular oxygen"/>
    <property type="evidence" value="ECO:0007669"/>
    <property type="project" value="InterPro"/>
</dbReference>
<dbReference type="PANTHER" id="PTHR24305:SF166">
    <property type="entry name" value="CYTOCHROME P450 12A4, MITOCHONDRIAL-RELATED"/>
    <property type="match status" value="1"/>
</dbReference>
<keyword evidence="10 13" id="KW-0408">Iron</keyword>
<comment type="cofactor">
    <cofactor evidence="1 13">
        <name>heme</name>
        <dbReference type="ChEBI" id="CHEBI:30413"/>
    </cofactor>
</comment>
<dbReference type="Gene3D" id="1.10.630.10">
    <property type="entry name" value="Cytochrome P450"/>
    <property type="match status" value="1"/>
</dbReference>
<evidence type="ECO:0000256" key="10">
    <source>
        <dbReference type="ARBA" id="ARBA00023004"/>
    </source>
</evidence>
<dbReference type="GO" id="GO:0016020">
    <property type="term" value="C:membrane"/>
    <property type="evidence" value="ECO:0007669"/>
    <property type="project" value="UniProtKB-SubCell"/>
</dbReference>
<evidence type="ECO:0000256" key="2">
    <source>
        <dbReference type="ARBA" id="ARBA00004370"/>
    </source>
</evidence>
<dbReference type="CDD" id="cd11069">
    <property type="entry name" value="CYP_FUM15-like"/>
    <property type="match status" value="1"/>
</dbReference>
<sequence length="564" mass="62964">MSSLSHIPSLSLAASIAATLGVYALYTLLKVFYQEYTSPLRNVPGPKSDNWLHGNREAVFKHMIDDQGGLWTERYGRTVRINTFFGFSQLYTTDSKAMQHILSNNYLYQRPPEGRYFLGRVVGPGVLVVEEDVHKKQRKILNPAFGPTQLRALTEIFVEKSRQLRDLWLARAASDGGVARVNVVPEFSTAALDIIGKAGFNYDFRSLGTGSENIRDELHEAFAKIADSQAFTGFFDVLKARFAFLRAILPYTKVDKIINNSQATMRRIGLGLLNESRRNIAEGKSADHVALRDLLSLLVRANMSKDISESQRLSEEDVLAQVPTFLVAGHETYAYSTFFMSSEIDSFTLLPISTAASWALFELATNPKIQTRLRNELLAVDNENPSMDELNALPYLDCVVRETLRAHAPVTLNFRVATRDDVIPLETPYTDRNGTVHETLTIRKGQTTVLPILAVNRDPAIWGPTAHQFIPERWESNVSTSIPGVWSQMLTFIGGPRACIGFRFSIIELKALLFTLVRGLEFELAVPAADIARRQMAIVQQPMVRSDPAGGAQLPILIKSFIQS</sequence>
<evidence type="ECO:0008006" key="16">
    <source>
        <dbReference type="Google" id="ProtNLM"/>
    </source>
</evidence>
<keyword evidence="12" id="KW-0472">Membrane</keyword>
<dbReference type="SUPFAM" id="SSF48264">
    <property type="entry name" value="Cytochrome P450"/>
    <property type="match status" value="1"/>
</dbReference>
<dbReference type="GO" id="GO:0004497">
    <property type="term" value="F:monooxygenase activity"/>
    <property type="evidence" value="ECO:0007669"/>
    <property type="project" value="UniProtKB-KW"/>
</dbReference>
<keyword evidence="7 13" id="KW-0479">Metal-binding</keyword>
<dbReference type="PRINTS" id="PR00465">
    <property type="entry name" value="EP450IV"/>
</dbReference>
<keyword evidence="8" id="KW-1133">Transmembrane helix</keyword>